<dbReference type="RefSeq" id="WP_062296980.1">
    <property type="nucleotide sequence ID" value="NZ_CP012036.1"/>
</dbReference>
<keyword evidence="2" id="KW-1185">Reference proteome</keyword>
<dbReference type="Gene3D" id="3.30.420.280">
    <property type="match status" value="1"/>
</dbReference>
<dbReference type="KEGG" id="npz:ACX27_26765"/>
<proteinExistence type="predicted"/>
<gene>
    <name evidence="1" type="ORF">ACX27_26765</name>
</gene>
<accession>A0A0M4TXW3</accession>
<dbReference type="OrthoDB" id="479677at2"/>
<reference evidence="2" key="1">
    <citation type="submission" date="2015-07" db="EMBL/GenBank/DDBJ databases">
        <title>Genome Of Nitrogen-Fixing Cyanobacterium Nostoc piscinale CENA21 From Solimoes/Amazon River Floodplain Sediments And Comparative Genomics To Uncover Biosynthetic Natural Products Potential.</title>
        <authorList>
            <person name="Leao T.F."/>
            <person name="Leao P.N."/>
            <person name="Guimaraes P.I."/>
            <person name="de Melo A.G.C."/>
            <person name="Ramos R.T.J."/>
            <person name="Silva A."/>
            <person name="Fiore M.F."/>
            <person name="Schneider M.P.C."/>
        </authorList>
    </citation>
    <scope>NUCLEOTIDE SEQUENCE [LARGE SCALE GENOMIC DNA]</scope>
    <source>
        <strain evidence="2">CENA21</strain>
    </source>
</reference>
<sequence>MEVFQCQKTFKLLVCGRRWGKSRLQLTKGIERALTYDLPYDPASPPVVLILMPQLKQAKQIFWRPLVSLLENAQFVERFNNSELRITLKGNKPDILVRGANDDNGDSLRGLKVFHLAGDEWQDVKPAVWTDVLLPALSDTPGSSAMLTATPKGKAHPLYQFHLDAIASPEWSYFHFTTRDNPYFPVAKLREAKRNLPPKIYNQEFRAGWENFEGQVFSELNDRHFIKEIPPELTYYCGVDWGDINPAIVIVGLSKEGKFYIVDSWLNTSGQAVTQDEVLSKLDSYCTKYNVFRSYLPDDRPASIKSAREYGRKHGIRGMEKAVAVDRRAVGVIEGCQIMNNLFFRDEMFIKSSERTLIDQFQSYHRKTDRNGNILNEPADGQQDHLVDATRYVVSTLYAALQKRNLLY</sequence>
<dbReference type="EMBL" id="CP012036">
    <property type="protein sequence ID" value="ALF55631.1"/>
    <property type="molecule type" value="Genomic_DNA"/>
</dbReference>
<protein>
    <recommendedName>
        <fullName evidence="3">Terminase</fullName>
    </recommendedName>
</protein>
<dbReference type="PATRIC" id="fig|224013.5.peg.6409"/>
<dbReference type="AlphaFoldDB" id="A0A0M4TXW3"/>
<dbReference type="Proteomes" id="UP000062645">
    <property type="component" value="Chromosome"/>
</dbReference>
<evidence type="ECO:0008006" key="3">
    <source>
        <dbReference type="Google" id="ProtNLM"/>
    </source>
</evidence>
<dbReference type="STRING" id="224013.ACX27_26765"/>
<dbReference type="Gene3D" id="3.40.50.300">
    <property type="entry name" value="P-loop containing nucleotide triphosphate hydrolases"/>
    <property type="match status" value="1"/>
</dbReference>
<reference evidence="1 2" key="2">
    <citation type="journal article" date="2016" name="Genome Announc.">
        <title>Draft Genome Sequence of the N2-Fixing Cyanobacterium Nostoc piscinale CENA21, Isolated from the Brazilian Amazon Floodplain.</title>
        <authorList>
            <person name="Leao T."/>
            <person name="Guimaraes P.I."/>
            <person name="de Melo A.G."/>
            <person name="Ramos R.T."/>
            <person name="Leao P.N."/>
            <person name="Silva A."/>
            <person name="Fiore M.F."/>
            <person name="Schneider M.P."/>
        </authorList>
    </citation>
    <scope>NUCLEOTIDE SEQUENCE [LARGE SCALE GENOMIC DNA]</scope>
    <source>
        <strain evidence="1 2">CENA21</strain>
    </source>
</reference>
<evidence type="ECO:0000313" key="1">
    <source>
        <dbReference type="EMBL" id="ALF55631.1"/>
    </source>
</evidence>
<evidence type="ECO:0000313" key="2">
    <source>
        <dbReference type="Proteomes" id="UP000062645"/>
    </source>
</evidence>
<organism evidence="1 2">
    <name type="scientific">Nostoc piscinale CENA21</name>
    <dbReference type="NCBI Taxonomy" id="224013"/>
    <lineage>
        <taxon>Bacteria</taxon>
        <taxon>Bacillati</taxon>
        <taxon>Cyanobacteriota</taxon>
        <taxon>Cyanophyceae</taxon>
        <taxon>Nostocales</taxon>
        <taxon>Nostocaceae</taxon>
        <taxon>Nostoc</taxon>
    </lineage>
</organism>
<dbReference type="InterPro" id="IPR027417">
    <property type="entry name" value="P-loop_NTPase"/>
</dbReference>
<name>A0A0M4TXW3_9NOSO</name>